<dbReference type="Gene3D" id="3.40.50.12780">
    <property type="entry name" value="N-terminal domain of ligase-like"/>
    <property type="match status" value="1"/>
</dbReference>
<dbReference type="PANTHER" id="PTHR24096:SF149">
    <property type="entry name" value="AMP-BINDING DOMAIN-CONTAINING PROTEIN-RELATED"/>
    <property type="match status" value="1"/>
</dbReference>
<dbReference type="InterPro" id="IPR020845">
    <property type="entry name" value="AMP-binding_CS"/>
</dbReference>
<dbReference type="EMBL" id="CP090978">
    <property type="protein sequence ID" value="UJF31866.1"/>
    <property type="molecule type" value="Genomic_DNA"/>
</dbReference>
<keyword evidence="2" id="KW-0436">Ligase</keyword>
<organism evidence="5 6">
    <name type="scientific">Paenibacillus hexagrammi</name>
    <dbReference type="NCBI Taxonomy" id="2908839"/>
    <lineage>
        <taxon>Bacteria</taxon>
        <taxon>Bacillati</taxon>
        <taxon>Bacillota</taxon>
        <taxon>Bacilli</taxon>
        <taxon>Bacillales</taxon>
        <taxon>Paenibacillaceae</taxon>
        <taxon>Paenibacillus</taxon>
    </lineage>
</organism>
<dbReference type="InterPro" id="IPR025110">
    <property type="entry name" value="AMP-bd_C"/>
</dbReference>
<accession>A0ABY3SFC8</accession>
<dbReference type="Pfam" id="PF13193">
    <property type="entry name" value="AMP-binding_C"/>
    <property type="match status" value="1"/>
</dbReference>
<dbReference type="PROSITE" id="PS00455">
    <property type="entry name" value="AMP_BINDING"/>
    <property type="match status" value="1"/>
</dbReference>
<protein>
    <submittedName>
        <fullName evidence="5">AMP-binding protein</fullName>
    </submittedName>
</protein>
<evidence type="ECO:0000259" key="4">
    <source>
        <dbReference type="Pfam" id="PF13193"/>
    </source>
</evidence>
<proteinExistence type="inferred from homology"/>
<evidence type="ECO:0000313" key="5">
    <source>
        <dbReference type="EMBL" id="UJF31866.1"/>
    </source>
</evidence>
<feature type="domain" description="AMP-dependent synthetase/ligase" evidence="3">
    <location>
        <begin position="4"/>
        <end position="309"/>
    </location>
</feature>
<reference evidence="5 6" key="1">
    <citation type="journal article" date="2024" name="Int. J. Syst. Evol. Microbiol.">
        <title>Paenibacillus hexagrammi sp. nov., a novel bacterium isolated from the gut content of Hexagrammos agrammus.</title>
        <authorList>
            <person name="Jung H.K."/>
            <person name="Kim D.G."/>
            <person name="Zin H."/>
            <person name="Park J."/>
            <person name="Jung H."/>
            <person name="Kim Y.O."/>
            <person name="Kong H.J."/>
            <person name="Kim J.W."/>
            <person name="Kim Y.S."/>
        </authorList>
    </citation>
    <scope>NUCLEOTIDE SEQUENCE [LARGE SCALE GENOMIC DNA]</scope>
    <source>
        <strain evidence="5 6">YPD9-1</strain>
    </source>
</reference>
<dbReference type="Pfam" id="PF00501">
    <property type="entry name" value="AMP-binding"/>
    <property type="match status" value="1"/>
</dbReference>
<keyword evidence="6" id="KW-1185">Reference proteome</keyword>
<name>A0ABY3SFC8_9BACL</name>
<evidence type="ECO:0000256" key="1">
    <source>
        <dbReference type="ARBA" id="ARBA00006432"/>
    </source>
</evidence>
<dbReference type="InterPro" id="IPR045851">
    <property type="entry name" value="AMP-bd_C_sf"/>
</dbReference>
<dbReference type="InterPro" id="IPR042099">
    <property type="entry name" value="ANL_N_sf"/>
</dbReference>
<sequence>MHAYSHREAIIFRNETVTYHALLERYVQWKRLLTEEGVQPGQVAALVGTYSPSLCGAFLALLDNGNTIVPMSPEGDVRQKEQLRIAHVEVVFTLDGRSCQTVHLQQGARPPMLQKLADSGRPGMILFTSGTTGEPKAIVHDMIKFTERYKTPRDTLRTLSFLRFDHIGGMNTLLHTLANGGSVVCPDKLLPGDICALIEHYKIELLPTSPSFLNLLLVTEVYQQYDLSSLKLITYGTEVMPEYTLQRLRRAFPGVQFRQTYGLSEVGILRAKSMSSDSLLFKVGGEGVEVKVRDGILYIRSQTAMEGYLNAPDPFDEDGWLNTQDQVVQEGEFIRIIGRKSEIINVGGQKVYPAEVEEVLLQMPEVRDVTVRGEPNVLLGNIVTATVNLEMDIHTAELKQRIKEFCADKLEGYQIPVKIYMEQSELYSDRFKKIRS</sequence>
<dbReference type="RefSeq" id="WP_235118211.1">
    <property type="nucleotide sequence ID" value="NZ_CP090978.1"/>
</dbReference>
<comment type="similarity">
    <text evidence="1">Belongs to the ATP-dependent AMP-binding enzyme family.</text>
</comment>
<dbReference type="SUPFAM" id="SSF56801">
    <property type="entry name" value="Acetyl-CoA synthetase-like"/>
    <property type="match status" value="1"/>
</dbReference>
<gene>
    <name evidence="5" type="ORF">L0M14_19170</name>
</gene>
<evidence type="ECO:0000259" key="3">
    <source>
        <dbReference type="Pfam" id="PF00501"/>
    </source>
</evidence>
<feature type="domain" description="AMP-binding enzyme C-terminal" evidence="4">
    <location>
        <begin position="355"/>
        <end position="420"/>
    </location>
</feature>
<dbReference type="Gene3D" id="3.30.300.30">
    <property type="match status" value="1"/>
</dbReference>
<dbReference type="CDD" id="cd04433">
    <property type="entry name" value="AFD_class_I"/>
    <property type="match status" value="1"/>
</dbReference>
<dbReference type="Proteomes" id="UP001649230">
    <property type="component" value="Chromosome"/>
</dbReference>
<evidence type="ECO:0000313" key="6">
    <source>
        <dbReference type="Proteomes" id="UP001649230"/>
    </source>
</evidence>
<dbReference type="InterPro" id="IPR000873">
    <property type="entry name" value="AMP-dep_synth/lig_dom"/>
</dbReference>
<dbReference type="PANTHER" id="PTHR24096">
    <property type="entry name" value="LONG-CHAIN-FATTY-ACID--COA LIGASE"/>
    <property type="match status" value="1"/>
</dbReference>
<evidence type="ECO:0000256" key="2">
    <source>
        <dbReference type="ARBA" id="ARBA00022598"/>
    </source>
</evidence>